<feature type="transmembrane region" description="Helical" evidence="2">
    <location>
        <begin position="396"/>
        <end position="414"/>
    </location>
</feature>
<sequence length="535" mass="57870">MRARSITMLILGILFSMLGIGLLFGGIGASVVNSLQNDGGYLTSPKERFDVDSSAIMSAGADNMRGDDYPGPLPFDVGSIRIWAESASAGKEIFVGIASRPDVERYLAGANYSELLDVSFRPFRVEYRETHGTQQPLPPSGQDFWVASAAGAGEQVLDWNIQAGNWSVVVMNADASPEIRADLKAGFRSELFGPIAAGLLVAGTILLVIGVPLLIFGAQGLGRHAPAAGPPVAGPPPPVPVSAQAHTVMPAPSWPGPAAPYAGPASPPVSIAGAERPPYPARLWGHLDPVLSRWLWLVKWFLAIPHFIVLFFLWFAFFVVTVIAGFAILFTAQYPRSLFDFNVGVLRWTWRVAFYSYGALGTDKYPPFTLAKTDYPADFEVDYPERLSRGLVLVKWWLLALPHLIIISALTGTSTVRWTDPQTPGIRYETGTGFSFFGFLVFVAGVILLFSGRYQRPLFDLLLGLNRWIYRVITYTALMRDEYPPFRLDQGARDVDLEGQTGAAANGGLRTPAPPAGPLPPGGPIQPPPETTGSG</sequence>
<comment type="caution">
    <text evidence="3">The sequence shown here is derived from an EMBL/GenBank/DDBJ whole genome shotgun (WGS) entry which is preliminary data.</text>
</comment>
<dbReference type="Proteomes" id="UP001524318">
    <property type="component" value="Unassembled WGS sequence"/>
</dbReference>
<feature type="transmembrane region" description="Helical" evidence="2">
    <location>
        <begin position="6"/>
        <end position="32"/>
    </location>
</feature>
<keyword evidence="2" id="KW-0812">Transmembrane</keyword>
<protein>
    <submittedName>
        <fullName evidence="3">DUF4389 domain-containing protein</fullName>
    </submittedName>
</protein>
<feature type="transmembrane region" description="Helical" evidence="2">
    <location>
        <begin position="434"/>
        <end position="452"/>
    </location>
</feature>
<dbReference type="InterPro" id="IPR025498">
    <property type="entry name" value="DUF4389"/>
</dbReference>
<name>A0ABT1LND7_9MICC</name>
<keyword evidence="2" id="KW-0472">Membrane</keyword>
<keyword evidence="2" id="KW-1133">Transmembrane helix</keyword>
<dbReference type="RefSeq" id="WP_254748636.1">
    <property type="nucleotide sequence ID" value="NZ_JANCLV010000003.1"/>
</dbReference>
<feature type="compositionally biased region" description="Pro residues" evidence="1">
    <location>
        <begin position="512"/>
        <end position="535"/>
    </location>
</feature>
<gene>
    <name evidence="3" type="ORF">NFC73_06475</name>
</gene>
<keyword evidence="4" id="KW-1185">Reference proteome</keyword>
<feature type="transmembrane region" description="Helical" evidence="2">
    <location>
        <begin position="300"/>
        <end position="330"/>
    </location>
</feature>
<feature type="transmembrane region" description="Helical" evidence="2">
    <location>
        <begin position="191"/>
        <end position="216"/>
    </location>
</feature>
<accession>A0ABT1LND7</accession>
<proteinExistence type="predicted"/>
<evidence type="ECO:0000256" key="2">
    <source>
        <dbReference type="SAM" id="Phobius"/>
    </source>
</evidence>
<evidence type="ECO:0000256" key="1">
    <source>
        <dbReference type="SAM" id="MobiDB-lite"/>
    </source>
</evidence>
<feature type="region of interest" description="Disordered" evidence="1">
    <location>
        <begin position="497"/>
        <end position="535"/>
    </location>
</feature>
<organism evidence="3 4">
    <name type="scientific">Pseudarthrobacter humi</name>
    <dbReference type="NCBI Taxonomy" id="2952523"/>
    <lineage>
        <taxon>Bacteria</taxon>
        <taxon>Bacillati</taxon>
        <taxon>Actinomycetota</taxon>
        <taxon>Actinomycetes</taxon>
        <taxon>Micrococcales</taxon>
        <taxon>Micrococcaceae</taxon>
        <taxon>Pseudarthrobacter</taxon>
    </lineage>
</organism>
<reference evidence="3 4" key="1">
    <citation type="submission" date="2022-06" db="EMBL/GenBank/DDBJ databases">
        <title>Pseudarthrobacter sp. strain RMG13 Genome sequencing and assembly.</title>
        <authorList>
            <person name="Kim I."/>
        </authorList>
    </citation>
    <scope>NUCLEOTIDE SEQUENCE [LARGE SCALE GENOMIC DNA]</scope>
    <source>
        <strain evidence="3 4">RMG13</strain>
    </source>
</reference>
<dbReference type="EMBL" id="JANCLV010000003">
    <property type="protein sequence ID" value="MCP8999384.1"/>
    <property type="molecule type" value="Genomic_DNA"/>
</dbReference>
<evidence type="ECO:0000313" key="4">
    <source>
        <dbReference type="Proteomes" id="UP001524318"/>
    </source>
</evidence>
<dbReference type="Pfam" id="PF14333">
    <property type="entry name" value="DUF4389"/>
    <property type="match status" value="2"/>
</dbReference>
<evidence type="ECO:0000313" key="3">
    <source>
        <dbReference type="EMBL" id="MCP8999384.1"/>
    </source>
</evidence>